<comment type="caution">
    <text evidence="2">The sequence shown here is derived from an EMBL/GenBank/DDBJ whole genome shotgun (WGS) entry which is preliminary data.</text>
</comment>
<dbReference type="EMBL" id="JBHUOV010000002">
    <property type="protein sequence ID" value="MFD2823430.1"/>
    <property type="molecule type" value="Genomic_DNA"/>
</dbReference>
<gene>
    <name evidence="2" type="ORF">ACFS5M_07090</name>
</gene>
<dbReference type="Proteomes" id="UP001597533">
    <property type="component" value="Unassembled WGS sequence"/>
</dbReference>
<evidence type="ECO:0000256" key="1">
    <source>
        <dbReference type="SAM" id="SignalP"/>
    </source>
</evidence>
<proteinExistence type="predicted"/>
<organism evidence="2 3">
    <name type="scientific">Lacinutrix iliipiscaria</name>
    <dbReference type="NCBI Taxonomy" id="1230532"/>
    <lineage>
        <taxon>Bacteria</taxon>
        <taxon>Pseudomonadati</taxon>
        <taxon>Bacteroidota</taxon>
        <taxon>Flavobacteriia</taxon>
        <taxon>Flavobacteriales</taxon>
        <taxon>Flavobacteriaceae</taxon>
        <taxon>Lacinutrix</taxon>
    </lineage>
</organism>
<dbReference type="RefSeq" id="WP_183487343.1">
    <property type="nucleotide sequence ID" value="NZ_JBHUOV010000002.1"/>
</dbReference>
<evidence type="ECO:0000313" key="3">
    <source>
        <dbReference type="Proteomes" id="UP001597533"/>
    </source>
</evidence>
<feature type="chain" id="PRO_5045458870" evidence="1">
    <location>
        <begin position="20"/>
        <end position="160"/>
    </location>
</feature>
<feature type="signal peptide" evidence="1">
    <location>
        <begin position="1"/>
        <end position="19"/>
    </location>
</feature>
<reference evidence="3" key="1">
    <citation type="journal article" date="2019" name="Int. J. Syst. Evol. Microbiol.">
        <title>The Global Catalogue of Microorganisms (GCM) 10K type strain sequencing project: providing services to taxonomists for standard genome sequencing and annotation.</title>
        <authorList>
            <consortium name="The Broad Institute Genomics Platform"/>
            <consortium name="The Broad Institute Genome Sequencing Center for Infectious Disease"/>
            <person name="Wu L."/>
            <person name="Ma J."/>
        </authorList>
    </citation>
    <scope>NUCLEOTIDE SEQUENCE [LARGE SCALE GENOMIC DNA]</scope>
    <source>
        <strain evidence="3">KCTC 32141</strain>
    </source>
</reference>
<sequence length="160" mass="18515">MKKVIVLFVVCCLSHLSFAQDLTRLEHSDIANRQFIETNNLKDFSRLATSADVGVAYIKQNQVKTYNKEKGIQLVRIKSNDLNYLDTNLNFASTIEMIVISISKPGFDIQSIDCSKFNQFKNLKYIYFVFQSNLIENKKLPKLNCVTDDIKQYYSNNRPI</sequence>
<protein>
    <submittedName>
        <fullName evidence="2">Uncharacterized protein</fullName>
    </submittedName>
</protein>
<keyword evidence="1" id="KW-0732">Signal</keyword>
<keyword evidence="3" id="KW-1185">Reference proteome</keyword>
<name>A0ABW5WNH3_9FLAO</name>
<evidence type="ECO:0000313" key="2">
    <source>
        <dbReference type="EMBL" id="MFD2823430.1"/>
    </source>
</evidence>
<accession>A0ABW5WNH3</accession>